<name>A0A521DIY0_9SPHI</name>
<keyword evidence="4" id="KW-1185">Reference proteome</keyword>
<dbReference type="SMART" id="SM00014">
    <property type="entry name" value="acidPPc"/>
    <property type="match status" value="1"/>
</dbReference>
<proteinExistence type="predicted"/>
<evidence type="ECO:0000259" key="2">
    <source>
        <dbReference type="SMART" id="SM00014"/>
    </source>
</evidence>
<dbReference type="SUPFAM" id="SSF48317">
    <property type="entry name" value="Acid phosphatase/Vanadium-dependent haloperoxidase"/>
    <property type="match status" value="1"/>
</dbReference>
<dbReference type="Proteomes" id="UP000315971">
    <property type="component" value="Unassembled WGS sequence"/>
</dbReference>
<evidence type="ECO:0000256" key="1">
    <source>
        <dbReference type="SAM" id="SignalP"/>
    </source>
</evidence>
<dbReference type="Pfam" id="PF01569">
    <property type="entry name" value="PAP2"/>
    <property type="match status" value="1"/>
</dbReference>
<gene>
    <name evidence="3" type="ORF">SAMN06265350_10740</name>
</gene>
<dbReference type="RefSeq" id="WP_142604232.1">
    <property type="nucleotide sequence ID" value="NZ_FXSZ01000007.1"/>
</dbReference>
<keyword evidence="1" id="KW-0732">Signal</keyword>
<reference evidence="3 4" key="1">
    <citation type="submission" date="2017-05" db="EMBL/GenBank/DDBJ databases">
        <authorList>
            <person name="Varghese N."/>
            <person name="Submissions S."/>
        </authorList>
    </citation>
    <scope>NUCLEOTIDE SEQUENCE [LARGE SCALE GENOMIC DNA]</scope>
    <source>
        <strain evidence="3 4">DSM 21342</strain>
    </source>
</reference>
<accession>A0A521DIY0</accession>
<dbReference type="CDD" id="cd03394">
    <property type="entry name" value="PAP2_like_5"/>
    <property type="match status" value="1"/>
</dbReference>
<protein>
    <submittedName>
        <fullName evidence="3">PAP2 superfamily protein</fullName>
    </submittedName>
</protein>
<dbReference type="InterPro" id="IPR036938">
    <property type="entry name" value="PAP2/HPO_sf"/>
</dbReference>
<dbReference type="OrthoDB" id="9773582at2"/>
<dbReference type="Gene3D" id="1.20.144.10">
    <property type="entry name" value="Phosphatidic acid phosphatase type 2/haloperoxidase"/>
    <property type="match status" value="1"/>
</dbReference>
<dbReference type="EMBL" id="FXSZ01000007">
    <property type="protein sequence ID" value="SMO71667.1"/>
    <property type="molecule type" value="Genomic_DNA"/>
</dbReference>
<feature type="chain" id="PRO_5022132257" evidence="1">
    <location>
        <begin position="22"/>
        <end position="267"/>
    </location>
</feature>
<feature type="domain" description="Phosphatidic acid phosphatase type 2/haloperoxidase" evidence="2">
    <location>
        <begin position="128"/>
        <end position="229"/>
    </location>
</feature>
<evidence type="ECO:0000313" key="4">
    <source>
        <dbReference type="Proteomes" id="UP000315971"/>
    </source>
</evidence>
<feature type="signal peptide" evidence="1">
    <location>
        <begin position="1"/>
        <end position="21"/>
    </location>
</feature>
<dbReference type="AlphaFoldDB" id="A0A521DIY0"/>
<evidence type="ECO:0000313" key="3">
    <source>
        <dbReference type="EMBL" id="SMO71667.1"/>
    </source>
</evidence>
<dbReference type="InterPro" id="IPR000326">
    <property type="entry name" value="PAP2/HPO"/>
</dbReference>
<sequence length="267" mass="29574">MRFVKYGMLFLGMVQLNNATAQYCSFAKDTLITKHAVPSASLNTNTNTPLKVKLKEVFIPITFITYGGVALNNNELQQFNIHIRDQIVENHPQFSTKIDNYLQYVPSVAALGLKVGGVQGRNSMKRSAFIYGVSAGIMALAVRTLKSTTHVQRPDSSNYESFPSGHTATAFMGAEFLHQEYKSVSPWIGISGYAVAAATGAFRMYNNKHWFSDVVAGAGVGMLSTKIAYWIFPDKAESVHKSETAYSLLTPFFYDGSVGINWEYDFK</sequence>
<organism evidence="3 4">
    <name type="scientific">Solitalea koreensis</name>
    <dbReference type="NCBI Taxonomy" id="543615"/>
    <lineage>
        <taxon>Bacteria</taxon>
        <taxon>Pseudomonadati</taxon>
        <taxon>Bacteroidota</taxon>
        <taxon>Sphingobacteriia</taxon>
        <taxon>Sphingobacteriales</taxon>
        <taxon>Sphingobacteriaceae</taxon>
        <taxon>Solitalea</taxon>
    </lineage>
</organism>